<proteinExistence type="predicted"/>
<keyword evidence="3" id="KW-1185">Reference proteome</keyword>
<feature type="domain" description="Serine aminopeptidase S33" evidence="1">
    <location>
        <begin position="30"/>
        <end position="138"/>
    </location>
</feature>
<dbReference type="InterPro" id="IPR029058">
    <property type="entry name" value="AB_hydrolase_fold"/>
</dbReference>
<dbReference type="SUPFAM" id="SSF53474">
    <property type="entry name" value="alpha/beta-Hydrolases"/>
    <property type="match status" value="1"/>
</dbReference>
<dbReference type="EMBL" id="BAAANT010000009">
    <property type="protein sequence ID" value="GAA2139079.1"/>
    <property type="molecule type" value="Genomic_DNA"/>
</dbReference>
<protein>
    <recommendedName>
        <fullName evidence="1">Serine aminopeptidase S33 domain-containing protein</fullName>
    </recommendedName>
</protein>
<dbReference type="RefSeq" id="WP_344463209.1">
    <property type="nucleotide sequence ID" value="NZ_BAAANT010000009.1"/>
</dbReference>
<dbReference type="PANTHER" id="PTHR42886:SF29">
    <property type="entry name" value="PUMMELIG, ISOFORM A"/>
    <property type="match status" value="1"/>
</dbReference>
<dbReference type="Proteomes" id="UP001422759">
    <property type="component" value="Unassembled WGS sequence"/>
</dbReference>
<dbReference type="PANTHER" id="PTHR42886">
    <property type="entry name" value="RE40534P-RELATED"/>
    <property type="match status" value="1"/>
</dbReference>
<dbReference type="InterPro" id="IPR022742">
    <property type="entry name" value="Hydrolase_4"/>
</dbReference>
<reference evidence="3" key="1">
    <citation type="journal article" date="2019" name="Int. J. Syst. Evol. Microbiol.">
        <title>The Global Catalogue of Microorganisms (GCM) 10K type strain sequencing project: providing services to taxonomists for standard genome sequencing and annotation.</title>
        <authorList>
            <consortium name="The Broad Institute Genomics Platform"/>
            <consortium name="The Broad Institute Genome Sequencing Center for Infectious Disease"/>
            <person name="Wu L."/>
            <person name="Ma J."/>
        </authorList>
    </citation>
    <scope>NUCLEOTIDE SEQUENCE [LARGE SCALE GENOMIC DNA]</scope>
    <source>
        <strain evidence="3">JCM 14560</strain>
    </source>
</reference>
<organism evidence="2 3">
    <name type="scientific">Kitasatospora kazusensis</name>
    <dbReference type="NCBI Taxonomy" id="407974"/>
    <lineage>
        <taxon>Bacteria</taxon>
        <taxon>Bacillati</taxon>
        <taxon>Actinomycetota</taxon>
        <taxon>Actinomycetes</taxon>
        <taxon>Kitasatosporales</taxon>
        <taxon>Streptomycetaceae</taxon>
        <taxon>Kitasatospora</taxon>
    </lineage>
</organism>
<evidence type="ECO:0000313" key="2">
    <source>
        <dbReference type="EMBL" id="GAA2139079.1"/>
    </source>
</evidence>
<evidence type="ECO:0000259" key="1">
    <source>
        <dbReference type="Pfam" id="PF12146"/>
    </source>
</evidence>
<evidence type="ECO:0000313" key="3">
    <source>
        <dbReference type="Proteomes" id="UP001422759"/>
    </source>
</evidence>
<dbReference type="Gene3D" id="3.40.50.1820">
    <property type="entry name" value="alpha/beta hydrolase"/>
    <property type="match status" value="1"/>
</dbReference>
<accession>A0ABP5KY16</accession>
<comment type="caution">
    <text evidence="2">The sequence shown here is derived from an EMBL/GenBank/DDBJ whole genome shotgun (WGS) entry which is preliminary data.</text>
</comment>
<name>A0ABP5KY16_9ACTN</name>
<dbReference type="Pfam" id="PF12146">
    <property type="entry name" value="Hydrolase_4"/>
    <property type="match status" value="1"/>
</dbReference>
<gene>
    <name evidence="2" type="ORF">GCM10009760_20890</name>
</gene>
<sequence length="232" mass="24755">MEQREFTHHADGEALSCTTFTPVGAVRPERVVIMHGAGAGSKQRNLPLAREFAEAGFHALAFDFSGHGQSTGELPALSLERRFVQARSVVAEFAPDGPLVLVGFSMSGQTIADLVGELGPRVATVVLGAPAAYAAEAWKLPFGAGFTEILRTPRSWAASPVFDTYAAFAGRAVLVVPEHDAVIPPEVTARIEAALAERAQLTRLTFPGSEHILGGWLADHPADRRQVVQHCL</sequence>